<feature type="compositionally biased region" description="Pro residues" evidence="1">
    <location>
        <begin position="74"/>
        <end position="92"/>
    </location>
</feature>
<reference evidence="3 4" key="1">
    <citation type="submission" date="2016-10" db="EMBL/GenBank/DDBJ databases">
        <title>The Draft Genome Sequence of Actinokineospora bangkokensis 44EHWT reveals the biosynthetic pathway of antifungal compounds Thailandins with unusual extender unit butylmalonyl-CoA.</title>
        <authorList>
            <person name="Greule A."/>
            <person name="Intra B."/>
            <person name="Flemming S."/>
            <person name="Rommel M.G."/>
            <person name="Panbangred W."/>
            <person name="Bechthold A."/>
        </authorList>
    </citation>
    <scope>NUCLEOTIDE SEQUENCE [LARGE SCALE GENOMIC DNA]</scope>
    <source>
        <strain evidence="3 4">44EHW</strain>
    </source>
</reference>
<evidence type="ECO:0000313" key="3">
    <source>
        <dbReference type="EMBL" id="OLR89773.1"/>
    </source>
</evidence>
<dbReference type="OrthoDB" id="5189092at2"/>
<keyword evidence="2" id="KW-0812">Transmembrane</keyword>
<keyword evidence="2" id="KW-1133">Transmembrane helix</keyword>
<dbReference type="RefSeq" id="WP_075977983.1">
    <property type="nucleotide sequence ID" value="NZ_MKQR01000028.1"/>
</dbReference>
<keyword evidence="4" id="KW-1185">Reference proteome</keyword>
<evidence type="ECO:0008006" key="5">
    <source>
        <dbReference type="Google" id="ProtNLM"/>
    </source>
</evidence>
<feature type="compositionally biased region" description="Low complexity" evidence="1">
    <location>
        <begin position="47"/>
        <end position="73"/>
    </location>
</feature>
<comment type="caution">
    <text evidence="3">The sequence shown here is derived from an EMBL/GenBank/DDBJ whole genome shotgun (WGS) entry which is preliminary data.</text>
</comment>
<dbReference type="AlphaFoldDB" id="A0A1Q9LCN2"/>
<sequence>MIDPAAPLPKSVYVRRRAVAVVAAAAGVVGLVWLIALVIGEGDPEVAPAAGAPRTTTTAPTTAAPDPSTAAPGADPPPSGAAPAPAPPPDPGAPCADPAVAVTAELGAPGYRVGQRPVLRLVVTNGGQVPCTRDVGRALRELVVVGADGARLWSNNDCARAEGAQPQVFQPGERQVFEVVWAGRTSAPGCPQDRVTVPAGAYRLVPRLGGLVGAPVPFELTA</sequence>
<dbReference type="STRING" id="1193682.BJP25_01735"/>
<evidence type="ECO:0000256" key="2">
    <source>
        <dbReference type="SAM" id="Phobius"/>
    </source>
</evidence>
<organism evidence="3 4">
    <name type="scientific">Actinokineospora bangkokensis</name>
    <dbReference type="NCBI Taxonomy" id="1193682"/>
    <lineage>
        <taxon>Bacteria</taxon>
        <taxon>Bacillati</taxon>
        <taxon>Actinomycetota</taxon>
        <taxon>Actinomycetes</taxon>
        <taxon>Pseudonocardiales</taxon>
        <taxon>Pseudonocardiaceae</taxon>
        <taxon>Actinokineospora</taxon>
    </lineage>
</organism>
<protein>
    <recommendedName>
        <fullName evidence="5">MucR family transcriptional regulator</fullName>
    </recommendedName>
</protein>
<feature type="transmembrane region" description="Helical" evidence="2">
    <location>
        <begin position="18"/>
        <end position="39"/>
    </location>
</feature>
<keyword evidence="2" id="KW-0472">Membrane</keyword>
<gene>
    <name evidence="3" type="ORF">BJP25_01735</name>
</gene>
<feature type="region of interest" description="Disordered" evidence="1">
    <location>
        <begin position="47"/>
        <end position="97"/>
    </location>
</feature>
<name>A0A1Q9LCN2_9PSEU</name>
<evidence type="ECO:0000313" key="4">
    <source>
        <dbReference type="Proteomes" id="UP000186040"/>
    </source>
</evidence>
<proteinExistence type="predicted"/>
<evidence type="ECO:0000256" key="1">
    <source>
        <dbReference type="SAM" id="MobiDB-lite"/>
    </source>
</evidence>
<dbReference type="Proteomes" id="UP000186040">
    <property type="component" value="Unassembled WGS sequence"/>
</dbReference>
<accession>A0A1Q9LCN2</accession>
<dbReference type="EMBL" id="MKQR01000028">
    <property type="protein sequence ID" value="OLR89773.1"/>
    <property type="molecule type" value="Genomic_DNA"/>
</dbReference>